<organism evidence="1 2">
    <name type="scientific">Aphis craccivora</name>
    <name type="common">Cowpea aphid</name>
    <dbReference type="NCBI Taxonomy" id="307492"/>
    <lineage>
        <taxon>Eukaryota</taxon>
        <taxon>Metazoa</taxon>
        <taxon>Ecdysozoa</taxon>
        <taxon>Arthropoda</taxon>
        <taxon>Hexapoda</taxon>
        <taxon>Insecta</taxon>
        <taxon>Pterygota</taxon>
        <taxon>Neoptera</taxon>
        <taxon>Paraneoptera</taxon>
        <taxon>Hemiptera</taxon>
        <taxon>Sternorrhyncha</taxon>
        <taxon>Aphidomorpha</taxon>
        <taxon>Aphidoidea</taxon>
        <taxon>Aphididae</taxon>
        <taxon>Aphidini</taxon>
        <taxon>Aphis</taxon>
        <taxon>Aphis</taxon>
    </lineage>
</organism>
<proteinExistence type="predicted"/>
<keyword evidence="2" id="KW-1185">Reference proteome</keyword>
<evidence type="ECO:0000313" key="1">
    <source>
        <dbReference type="EMBL" id="KAF0751879.1"/>
    </source>
</evidence>
<protein>
    <submittedName>
        <fullName evidence="1">KRAB-A domain-containing protein 2-like</fullName>
    </submittedName>
</protein>
<dbReference type="AlphaFoldDB" id="A0A6G0YA25"/>
<accession>A0A6G0YA25</accession>
<sequence length="108" mass="12591">MARLGYYYKWSVRLKFVQFQKNSSHHRIKGRSSYKALFGCDPKVGLSTFNLPLEVIKKLTTEEDLEEIYNKYENENIEQGILERKAGHNGQEKATEKSCHIAYESAMK</sequence>
<name>A0A6G0YA25_APHCR</name>
<evidence type="ECO:0000313" key="2">
    <source>
        <dbReference type="Proteomes" id="UP000478052"/>
    </source>
</evidence>
<reference evidence="1 2" key="1">
    <citation type="submission" date="2019-08" db="EMBL/GenBank/DDBJ databases">
        <title>Whole genome of Aphis craccivora.</title>
        <authorList>
            <person name="Voronova N.V."/>
            <person name="Shulinski R.S."/>
            <person name="Bandarenka Y.V."/>
            <person name="Zhorov D.G."/>
            <person name="Warner D."/>
        </authorList>
    </citation>
    <scope>NUCLEOTIDE SEQUENCE [LARGE SCALE GENOMIC DNA]</scope>
    <source>
        <strain evidence="1">180601</strain>
        <tissue evidence="1">Whole Body</tissue>
    </source>
</reference>
<dbReference type="OrthoDB" id="10041064at2759"/>
<gene>
    <name evidence="1" type="ORF">FWK35_00022544</name>
</gene>
<dbReference type="Proteomes" id="UP000478052">
    <property type="component" value="Unassembled WGS sequence"/>
</dbReference>
<dbReference type="EMBL" id="VUJU01005230">
    <property type="protein sequence ID" value="KAF0751879.1"/>
    <property type="molecule type" value="Genomic_DNA"/>
</dbReference>
<comment type="caution">
    <text evidence="1">The sequence shown here is derived from an EMBL/GenBank/DDBJ whole genome shotgun (WGS) entry which is preliminary data.</text>
</comment>